<evidence type="ECO:0000259" key="7">
    <source>
        <dbReference type="PROSITE" id="PS51873"/>
    </source>
</evidence>
<name>A0AAN6X2F2_9PEZI</name>
<keyword evidence="6" id="KW-0862">Zinc</keyword>
<keyword evidence="9" id="KW-1185">Reference proteome</keyword>
<keyword evidence="2" id="KW-0479">Metal-binding</keyword>
<evidence type="ECO:0000256" key="1">
    <source>
        <dbReference type="ARBA" id="ARBA00022679"/>
    </source>
</evidence>
<evidence type="ECO:0000256" key="2">
    <source>
        <dbReference type="ARBA" id="ARBA00022723"/>
    </source>
</evidence>
<dbReference type="Gene3D" id="1.20.120.1750">
    <property type="match status" value="1"/>
</dbReference>
<reference evidence="8" key="2">
    <citation type="submission" date="2023-05" db="EMBL/GenBank/DDBJ databases">
        <authorList>
            <consortium name="Lawrence Berkeley National Laboratory"/>
            <person name="Steindorff A."/>
            <person name="Hensen N."/>
            <person name="Bonometti L."/>
            <person name="Westerberg I."/>
            <person name="Brannstrom I.O."/>
            <person name="Guillou S."/>
            <person name="Cros-Aarteil S."/>
            <person name="Calhoun S."/>
            <person name="Haridas S."/>
            <person name="Kuo A."/>
            <person name="Mondo S."/>
            <person name="Pangilinan J."/>
            <person name="Riley R."/>
            <person name="Labutti K."/>
            <person name="Andreopoulos B."/>
            <person name="Lipzen A."/>
            <person name="Chen C."/>
            <person name="Yanf M."/>
            <person name="Daum C."/>
            <person name="Ng V."/>
            <person name="Clum A."/>
            <person name="Ohm R."/>
            <person name="Martin F."/>
            <person name="Silar P."/>
            <person name="Natvig D."/>
            <person name="Lalanne C."/>
            <person name="Gautier V."/>
            <person name="Ament-Velasquez S.L."/>
            <person name="Kruys A."/>
            <person name="Hutchinson M.I."/>
            <person name="Powell A.J."/>
            <person name="Barry K."/>
            <person name="Miller A.N."/>
            <person name="Grigoriev I.V."/>
            <person name="Debuchy R."/>
            <person name="Gladieux P."/>
            <person name="Thoren M.H."/>
            <person name="Johannesson H."/>
        </authorList>
    </citation>
    <scope>NUCLEOTIDE SEQUENCE</scope>
    <source>
        <strain evidence="8">PSN309</strain>
    </source>
</reference>
<reference evidence="8" key="1">
    <citation type="journal article" date="2023" name="Mol. Phylogenet. Evol.">
        <title>Genome-scale phylogeny and comparative genomics of the fungal order Sordariales.</title>
        <authorList>
            <person name="Hensen N."/>
            <person name="Bonometti L."/>
            <person name="Westerberg I."/>
            <person name="Brannstrom I.O."/>
            <person name="Guillou S."/>
            <person name="Cros-Aarteil S."/>
            <person name="Calhoun S."/>
            <person name="Haridas S."/>
            <person name="Kuo A."/>
            <person name="Mondo S."/>
            <person name="Pangilinan J."/>
            <person name="Riley R."/>
            <person name="LaButti K."/>
            <person name="Andreopoulos B."/>
            <person name="Lipzen A."/>
            <person name="Chen C."/>
            <person name="Yan M."/>
            <person name="Daum C."/>
            <person name="Ng V."/>
            <person name="Clum A."/>
            <person name="Steindorff A."/>
            <person name="Ohm R.A."/>
            <person name="Martin F."/>
            <person name="Silar P."/>
            <person name="Natvig D.O."/>
            <person name="Lalanne C."/>
            <person name="Gautier V."/>
            <person name="Ament-Velasquez S.L."/>
            <person name="Kruys A."/>
            <person name="Hutchinson M.I."/>
            <person name="Powell A.J."/>
            <person name="Barry K."/>
            <person name="Miller A.N."/>
            <person name="Grigoriev I.V."/>
            <person name="Debuchy R."/>
            <person name="Gladieux P."/>
            <person name="Hiltunen Thoren M."/>
            <person name="Johannesson H."/>
        </authorList>
    </citation>
    <scope>NUCLEOTIDE SEQUENCE</scope>
    <source>
        <strain evidence="8">PSN309</strain>
    </source>
</reference>
<keyword evidence="1" id="KW-0808">Transferase</keyword>
<dbReference type="Gene3D" id="3.30.40.10">
    <property type="entry name" value="Zinc/RING finger domain, C3HC4 (zinc finger)"/>
    <property type="match status" value="1"/>
</dbReference>
<accession>A0AAN6X2F2</accession>
<evidence type="ECO:0000313" key="9">
    <source>
        <dbReference type="Proteomes" id="UP001302126"/>
    </source>
</evidence>
<evidence type="ECO:0000256" key="6">
    <source>
        <dbReference type="ARBA" id="ARBA00022833"/>
    </source>
</evidence>
<dbReference type="GO" id="GO:0008270">
    <property type="term" value="F:zinc ion binding"/>
    <property type="evidence" value="ECO:0007669"/>
    <property type="project" value="UniProtKB-KW"/>
</dbReference>
<gene>
    <name evidence="8" type="ORF">QBC35DRAFT_202351</name>
</gene>
<proteinExistence type="predicted"/>
<sequence>MNLVADISRATSAAIELTFLVITLGTSRERTPLVRVQAPPRIPQETKESSRNPFKIFSSKRTFIRTECVACLDELEPKQFVVKTSCHSFCNGCFVELIVVSIEGAGEQWPPTCCNTRIPSRTIRRHIPSALWEQLSEKAEEFNTPPIHRIYCSTPDCGMWIPPKQRDHKRKTARCKNGHIMCVESERVLKGPWRGKKETQKEQKRRKAQVESQATDALAKQEGWKRCPCGVLIELISGCNVIQCLCGKVFCFSCSKKIKRCWCPRRW</sequence>
<evidence type="ECO:0000256" key="5">
    <source>
        <dbReference type="ARBA" id="ARBA00022786"/>
    </source>
</evidence>
<evidence type="ECO:0000256" key="3">
    <source>
        <dbReference type="ARBA" id="ARBA00022737"/>
    </source>
</evidence>
<dbReference type="InterPro" id="IPR044066">
    <property type="entry name" value="TRIAD_supradom"/>
</dbReference>
<keyword evidence="3" id="KW-0677">Repeat</keyword>
<dbReference type="SUPFAM" id="SSF57850">
    <property type="entry name" value="RING/U-box"/>
    <property type="match status" value="2"/>
</dbReference>
<dbReference type="AlphaFoldDB" id="A0AAN6X2F2"/>
<keyword evidence="4" id="KW-0863">Zinc-finger</keyword>
<feature type="domain" description="RING-type" evidence="7">
    <location>
        <begin position="64"/>
        <end position="267"/>
    </location>
</feature>
<evidence type="ECO:0000256" key="4">
    <source>
        <dbReference type="ARBA" id="ARBA00022771"/>
    </source>
</evidence>
<protein>
    <recommendedName>
        <fullName evidence="7">RING-type domain-containing protein</fullName>
    </recommendedName>
</protein>
<dbReference type="PANTHER" id="PTHR11685">
    <property type="entry name" value="RBR FAMILY RING FINGER AND IBR DOMAIN-CONTAINING"/>
    <property type="match status" value="1"/>
</dbReference>
<keyword evidence="5" id="KW-0833">Ubl conjugation pathway</keyword>
<dbReference type="Proteomes" id="UP001302126">
    <property type="component" value="Unassembled WGS sequence"/>
</dbReference>
<dbReference type="InterPro" id="IPR031127">
    <property type="entry name" value="E3_UB_ligase_RBR"/>
</dbReference>
<organism evidence="8 9">
    <name type="scientific">Podospora australis</name>
    <dbReference type="NCBI Taxonomy" id="1536484"/>
    <lineage>
        <taxon>Eukaryota</taxon>
        <taxon>Fungi</taxon>
        <taxon>Dikarya</taxon>
        <taxon>Ascomycota</taxon>
        <taxon>Pezizomycotina</taxon>
        <taxon>Sordariomycetes</taxon>
        <taxon>Sordariomycetidae</taxon>
        <taxon>Sordariales</taxon>
        <taxon>Podosporaceae</taxon>
        <taxon>Podospora</taxon>
    </lineage>
</organism>
<dbReference type="PROSITE" id="PS51873">
    <property type="entry name" value="TRIAD"/>
    <property type="match status" value="1"/>
</dbReference>
<dbReference type="InterPro" id="IPR013083">
    <property type="entry name" value="Znf_RING/FYVE/PHD"/>
</dbReference>
<dbReference type="GO" id="GO:0004842">
    <property type="term" value="F:ubiquitin-protein transferase activity"/>
    <property type="evidence" value="ECO:0007669"/>
    <property type="project" value="InterPro"/>
</dbReference>
<comment type="caution">
    <text evidence="8">The sequence shown here is derived from an EMBL/GenBank/DDBJ whole genome shotgun (WGS) entry which is preliminary data.</text>
</comment>
<dbReference type="GO" id="GO:0016567">
    <property type="term" value="P:protein ubiquitination"/>
    <property type="evidence" value="ECO:0007669"/>
    <property type="project" value="InterPro"/>
</dbReference>
<dbReference type="EMBL" id="MU864353">
    <property type="protein sequence ID" value="KAK4192769.1"/>
    <property type="molecule type" value="Genomic_DNA"/>
</dbReference>
<evidence type="ECO:0000313" key="8">
    <source>
        <dbReference type="EMBL" id="KAK4192769.1"/>
    </source>
</evidence>